<dbReference type="KEGG" id="bcv:Bcav_3913"/>
<dbReference type="AlphaFoldDB" id="C5C4N0"/>
<accession>C5C4N0</accession>
<organism evidence="2 3">
    <name type="scientific">Beutenbergia cavernae (strain ATCC BAA-8 / DSM 12333 / CCUG 43141 / JCM 11478 / NBRC 16432 / NCIMB 13614 / HKI 0122)</name>
    <dbReference type="NCBI Taxonomy" id="471853"/>
    <lineage>
        <taxon>Bacteria</taxon>
        <taxon>Bacillati</taxon>
        <taxon>Actinomycetota</taxon>
        <taxon>Actinomycetes</taxon>
        <taxon>Micrococcales</taxon>
        <taxon>Beutenbergiaceae</taxon>
        <taxon>Beutenbergia</taxon>
    </lineage>
</organism>
<dbReference type="HOGENOM" id="CLU_1136321_0_0_11"/>
<dbReference type="RefSeq" id="WP_015884391.1">
    <property type="nucleotide sequence ID" value="NC_012669.1"/>
</dbReference>
<dbReference type="Proteomes" id="UP000007962">
    <property type="component" value="Chromosome"/>
</dbReference>
<sequence length="244" mass="26002">MTTDDPTRAAEDEVSSPLHGVSAGAPEQLEAWRQASDQLDGVTAVLESSLEDRYAAIADLPSEIDDALADTRWEVVDEGVNSVVSRLRGIDGELIALSVLCSVGDPPSSIVLSDMSLREAVPVWPGAGSGARTTAVEDDERDEVERLTDERDEAAEEVISRLDALIGVVSDAIGRARAGDTFGVLAKLADLHLNREAMLSAQQRWTAAVGALSNVSPEALGPEVSDMIQGFAEWLRNQRSAQPK</sequence>
<reference evidence="2 3" key="1">
    <citation type="journal article" date="2009" name="Stand. Genomic Sci.">
        <title>Complete genome sequence of Beutenbergia cavernae type strain (HKI 0122).</title>
        <authorList>
            <person name="Land M."/>
            <person name="Pukall R."/>
            <person name="Abt B."/>
            <person name="Goker M."/>
            <person name="Rohde M."/>
            <person name="Glavina Del Rio T."/>
            <person name="Tice H."/>
            <person name="Copeland A."/>
            <person name="Cheng J.F."/>
            <person name="Lucas S."/>
            <person name="Chen F."/>
            <person name="Nolan M."/>
            <person name="Bruce D."/>
            <person name="Goodwin L."/>
            <person name="Pitluck S."/>
            <person name="Ivanova N."/>
            <person name="Mavromatis K."/>
            <person name="Ovchinnikova G."/>
            <person name="Pati A."/>
            <person name="Chen A."/>
            <person name="Palaniappan K."/>
            <person name="Hauser L."/>
            <person name="Chang Y.J."/>
            <person name="Jefferies C.C."/>
            <person name="Saunders E."/>
            <person name="Brettin T."/>
            <person name="Detter J.C."/>
            <person name="Han C."/>
            <person name="Chain P."/>
            <person name="Bristow J."/>
            <person name="Eisen J.A."/>
            <person name="Markowitz V."/>
            <person name="Hugenholtz P."/>
            <person name="Kyrpides N.C."/>
            <person name="Klenk H.P."/>
            <person name="Lapidus A."/>
        </authorList>
    </citation>
    <scope>NUCLEOTIDE SEQUENCE [LARGE SCALE GENOMIC DNA]</scope>
    <source>
        <strain evidence="3">ATCC BAA-8 / DSM 12333 / NBRC 16432</strain>
    </source>
</reference>
<name>C5C4N0_BEUC1</name>
<gene>
    <name evidence="2" type="ordered locus">Bcav_3913</name>
</gene>
<protein>
    <submittedName>
        <fullName evidence="2">Uncharacterized protein</fullName>
    </submittedName>
</protein>
<feature type="compositionally biased region" description="Basic and acidic residues" evidence="1">
    <location>
        <begin position="1"/>
        <end position="11"/>
    </location>
</feature>
<dbReference type="EMBL" id="CP001618">
    <property type="protein sequence ID" value="ACQ82154.1"/>
    <property type="molecule type" value="Genomic_DNA"/>
</dbReference>
<evidence type="ECO:0000313" key="3">
    <source>
        <dbReference type="Proteomes" id="UP000007962"/>
    </source>
</evidence>
<keyword evidence="3" id="KW-1185">Reference proteome</keyword>
<evidence type="ECO:0000313" key="2">
    <source>
        <dbReference type="EMBL" id="ACQ82154.1"/>
    </source>
</evidence>
<evidence type="ECO:0000256" key="1">
    <source>
        <dbReference type="SAM" id="MobiDB-lite"/>
    </source>
</evidence>
<feature type="region of interest" description="Disordered" evidence="1">
    <location>
        <begin position="1"/>
        <end position="25"/>
    </location>
</feature>
<dbReference type="STRING" id="471853.Bcav_3913"/>
<proteinExistence type="predicted"/>